<sequence>MRKKRENQECERKERGKKRVRKEKVGSVKCKSASKGEKTFLIGRKEVKNVLLIRKKSLLLLPTNMLFHVTSYLLDLPTSFQDMLEEYKGIFPKETSQSLPPLRGIEHHINPTIVWVRESKGPCAIPIILVPKKDDAWRMCMDCIPINAITIRYRHLIPQLDGLLDELHGAIIFLEINLRSGYHEIRVRQSDEWKIAFKTKFGLYEWLVMPFGLKNVPSTFMGLMNHCLRSLIGHCVVFYFDDILICSFCVDDHVVHVKQVLELLRKESLYVNLEKCTFFTSEVVFLGFVVGSHGVKVDDEKVKAFQIWPTPQSVSDVRSFHGLEIFYRCLVKNFSTLVSLLNEIIKKNCAHFSEKLKCVHLNYSTYEKKLYALVRHKQGKVNTVADALSSRDVLLAMFETKLLGFECIKELRKGFLFKNKRCVPRSSIGELSVRKAHEGGLVGHFGELKTFETSSKLFY</sequence>
<feature type="domain" description="Reverse transcriptase" evidence="2">
    <location>
        <begin position="130"/>
        <end position="289"/>
    </location>
</feature>
<dbReference type="SUPFAM" id="SSF56672">
    <property type="entry name" value="DNA/RNA polymerases"/>
    <property type="match status" value="1"/>
</dbReference>
<dbReference type="Proteomes" id="UP000257109">
    <property type="component" value="Unassembled WGS sequence"/>
</dbReference>
<reference evidence="3" key="1">
    <citation type="submission" date="2018-05" db="EMBL/GenBank/DDBJ databases">
        <title>Draft genome of Mucuna pruriens seed.</title>
        <authorList>
            <person name="Nnadi N.E."/>
            <person name="Vos R."/>
            <person name="Hasami M.H."/>
            <person name="Devisetty U.K."/>
            <person name="Aguiy J.C."/>
        </authorList>
    </citation>
    <scope>NUCLEOTIDE SEQUENCE [LARGE SCALE GENOMIC DNA]</scope>
    <source>
        <strain evidence="3">JCA_2017</strain>
    </source>
</reference>
<evidence type="ECO:0000259" key="2">
    <source>
        <dbReference type="Pfam" id="PF00078"/>
    </source>
</evidence>
<name>A0A371F4L5_MUCPR</name>
<feature type="compositionally biased region" description="Basic and acidic residues" evidence="1">
    <location>
        <begin position="1"/>
        <end position="14"/>
    </location>
</feature>
<dbReference type="InterPro" id="IPR043502">
    <property type="entry name" value="DNA/RNA_pol_sf"/>
</dbReference>
<evidence type="ECO:0000313" key="3">
    <source>
        <dbReference type="EMBL" id="RDX73252.1"/>
    </source>
</evidence>
<dbReference type="PANTHER" id="PTHR37984">
    <property type="entry name" value="PROTEIN CBG26694"/>
    <property type="match status" value="1"/>
</dbReference>
<organism evidence="3 4">
    <name type="scientific">Mucuna pruriens</name>
    <name type="common">Velvet bean</name>
    <name type="synonym">Dolichos pruriens</name>
    <dbReference type="NCBI Taxonomy" id="157652"/>
    <lineage>
        <taxon>Eukaryota</taxon>
        <taxon>Viridiplantae</taxon>
        <taxon>Streptophyta</taxon>
        <taxon>Embryophyta</taxon>
        <taxon>Tracheophyta</taxon>
        <taxon>Spermatophyta</taxon>
        <taxon>Magnoliopsida</taxon>
        <taxon>eudicotyledons</taxon>
        <taxon>Gunneridae</taxon>
        <taxon>Pentapetalae</taxon>
        <taxon>rosids</taxon>
        <taxon>fabids</taxon>
        <taxon>Fabales</taxon>
        <taxon>Fabaceae</taxon>
        <taxon>Papilionoideae</taxon>
        <taxon>50 kb inversion clade</taxon>
        <taxon>NPAAA clade</taxon>
        <taxon>indigoferoid/millettioid clade</taxon>
        <taxon>Phaseoleae</taxon>
        <taxon>Mucuna</taxon>
    </lineage>
</organism>
<dbReference type="InterPro" id="IPR050951">
    <property type="entry name" value="Retrovirus_Pol_polyprotein"/>
</dbReference>
<dbReference type="InterPro" id="IPR000477">
    <property type="entry name" value="RT_dom"/>
</dbReference>
<evidence type="ECO:0000313" key="4">
    <source>
        <dbReference type="Proteomes" id="UP000257109"/>
    </source>
</evidence>
<evidence type="ECO:0000256" key="1">
    <source>
        <dbReference type="SAM" id="MobiDB-lite"/>
    </source>
</evidence>
<dbReference type="InterPro" id="IPR043128">
    <property type="entry name" value="Rev_trsase/Diguanyl_cyclase"/>
</dbReference>
<dbReference type="CDD" id="cd01647">
    <property type="entry name" value="RT_LTR"/>
    <property type="match status" value="1"/>
</dbReference>
<comment type="caution">
    <text evidence="3">The sequence shown here is derived from an EMBL/GenBank/DDBJ whole genome shotgun (WGS) entry which is preliminary data.</text>
</comment>
<dbReference type="EMBL" id="QJKJ01010587">
    <property type="protein sequence ID" value="RDX73252.1"/>
    <property type="molecule type" value="Genomic_DNA"/>
</dbReference>
<dbReference type="AlphaFoldDB" id="A0A371F4L5"/>
<dbReference type="Gene3D" id="3.10.10.10">
    <property type="entry name" value="HIV Type 1 Reverse Transcriptase, subunit A, domain 1"/>
    <property type="match status" value="1"/>
</dbReference>
<dbReference type="PANTHER" id="PTHR37984:SF5">
    <property type="entry name" value="PROTEIN NYNRIN-LIKE"/>
    <property type="match status" value="1"/>
</dbReference>
<gene>
    <name evidence="3" type="primary">pol</name>
    <name evidence="3" type="ORF">CR513_47165</name>
</gene>
<dbReference type="Pfam" id="PF00078">
    <property type="entry name" value="RVT_1"/>
    <property type="match status" value="1"/>
</dbReference>
<dbReference type="Gene3D" id="3.30.70.270">
    <property type="match status" value="2"/>
</dbReference>
<dbReference type="OrthoDB" id="529980at2759"/>
<feature type="region of interest" description="Disordered" evidence="1">
    <location>
        <begin position="1"/>
        <end position="23"/>
    </location>
</feature>
<proteinExistence type="predicted"/>
<protein>
    <submittedName>
        <fullName evidence="3">Retrovirus-related Pol polyprotein from transposon 17.6</fullName>
    </submittedName>
</protein>
<accession>A0A371F4L5</accession>
<keyword evidence="4" id="KW-1185">Reference proteome</keyword>
<feature type="non-terminal residue" evidence="3">
    <location>
        <position position="1"/>
    </location>
</feature>